<evidence type="ECO:0000313" key="5">
    <source>
        <dbReference type="EMBL" id="MBC2776658.1"/>
    </source>
</evidence>
<proteinExistence type="predicted"/>
<dbReference type="Gene3D" id="1.10.357.10">
    <property type="entry name" value="Tetracycline Repressor, domain 2"/>
    <property type="match status" value="1"/>
</dbReference>
<comment type="caution">
    <text evidence="5">The sequence shown here is derived from an EMBL/GenBank/DDBJ whole genome shotgun (WGS) entry which is preliminary data.</text>
</comment>
<keyword evidence="2" id="KW-0804">Transcription</keyword>
<dbReference type="InterPro" id="IPR036271">
    <property type="entry name" value="Tet_transcr_reg_TetR-rel_C_sf"/>
</dbReference>
<dbReference type="RefSeq" id="WP_185799925.1">
    <property type="nucleotide sequence ID" value="NZ_JACJVJ010000001.1"/>
</dbReference>
<dbReference type="InterPro" id="IPR009057">
    <property type="entry name" value="Homeodomain-like_sf"/>
</dbReference>
<dbReference type="Proteomes" id="UP000564378">
    <property type="component" value="Unassembled WGS sequence"/>
</dbReference>
<keyword evidence="6" id="KW-1185">Reference proteome</keyword>
<evidence type="ECO:0000313" key="6">
    <source>
        <dbReference type="Proteomes" id="UP000564378"/>
    </source>
</evidence>
<accession>A0A842HS45</accession>
<dbReference type="SUPFAM" id="SSF48498">
    <property type="entry name" value="Tetracyclin repressor-like, C-terminal domain"/>
    <property type="match status" value="1"/>
</dbReference>
<dbReference type="EMBL" id="JACJVJ010000001">
    <property type="protein sequence ID" value="MBC2776658.1"/>
    <property type="molecule type" value="Genomic_DNA"/>
</dbReference>
<reference evidence="5 6" key="1">
    <citation type="submission" date="2020-08" db="EMBL/GenBank/DDBJ databases">
        <title>Draft genome sequence of Parasphingopyxis sp. GrpM-11.</title>
        <authorList>
            <person name="Oh J."/>
            <person name="Roh D.-H."/>
        </authorList>
    </citation>
    <scope>NUCLEOTIDE SEQUENCE [LARGE SCALE GENOMIC DNA]</scope>
    <source>
        <strain evidence="5 6">GrpM-11</strain>
    </source>
</reference>
<evidence type="ECO:0000256" key="3">
    <source>
        <dbReference type="SAM" id="MobiDB-lite"/>
    </source>
</evidence>
<dbReference type="Pfam" id="PF14514">
    <property type="entry name" value="TetR_C_9"/>
    <property type="match status" value="1"/>
</dbReference>
<sequence length="246" mass="27358">MPGKTTSADEAQKKAAGKKPVGKKPAAKTKSRSIGRPKGKRRIGKTFLVDKTVELLRTVPPEKLSLSMAARHAGVHLTLFKYYFTDRTRLLVDVARTLSIALGDGVAAIETKELPAPERLRIRIDAMVDFFFTNPFYYRLMVEIIGDDTDPLATELITVWMSKTLDIYKEIIDAGEAEGSLRPIDPYFTFVAIMGVCEQFQHASRIVERTQAVGGGRSRNTAAEYKAFVYELMIKGLGTEKLAKAR</sequence>
<gene>
    <name evidence="5" type="ORF">H6P80_03390</name>
</gene>
<dbReference type="SUPFAM" id="SSF46689">
    <property type="entry name" value="Homeodomain-like"/>
    <property type="match status" value="1"/>
</dbReference>
<dbReference type="InterPro" id="IPR011075">
    <property type="entry name" value="TetR_C"/>
</dbReference>
<evidence type="ECO:0000256" key="1">
    <source>
        <dbReference type="ARBA" id="ARBA00023015"/>
    </source>
</evidence>
<evidence type="ECO:0000259" key="4">
    <source>
        <dbReference type="Pfam" id="PF14514"/>
    </source>
</evidence>
<organism evidence="5 6">
    <name type="scientific">Parasphingopyxis marina</name>
    <dbReference type="NCBI Taxonomy" id="2761622"/>
    <lineage>
        <taxon>Bacteria</taxon>
        <taxon>Pseudomonadati</taxon>
        <taxon>Pseudomonadota</taxon>
        <taxon>Alphaproteobacteria</taxon>
        <taxon>Sphingomonadales</taxon>
        <taxon>Sphingomonadaceae</taxon>
        <taxon>Parasphingopyxis</taxon>
    </lineage>
</organism>
<protein>
    <recommendedName>
        <fullName evidence="4">Tetracyclin repressor-like C-terminal domain-containing protein</fullName>
    </recommendedName>
</protein>
<feature type="domain" description="Tetracyclin repressor-like C-terminal" evidence="4">
    <location>
        <begin position="118"/>
        <end position="209"/>
    </location>
</feature>
<name>A0A842HS45_9SPHN</name>
<dbReference type="AlphaFoldDB" id="A0A842HS45"/>
<evidence type="ECO:0000256" key="2">
    <source>
        <dbReference type="ARBA" id="ARBA00023163"/>
    </source>
</evidence>
<feature type="region of interest" description="Disordered" evidence="3">
    <location>
        <begin position="1"/>
        <end position="39"/>
    </location>
</feature>
<keyword evidence="1" id="KW-0805">Transcription regulation</keyword>
<feature type="compositionally biased region" description="Basic residues" evidence="3">
    <location>
        <begin position="15"/>
        <end position="39"/>
    </location>
</feature>